<evidence type="ECO:0000259" key="1">
    <source>
        <dbReference type="Pfam" id="PF20094"/>
    </source>
</evidence>
<dbReference type="EMBL" id="VNHY01000003">
    <property type="protein sequence ID" value="TYP92770.1"/>
    <property type="molecule type" value="Genomic_DNA"/>
</dbReference>
<dbReference type="PROSITE" id="PS51257">
    <property type="entry name" value="PROKAR_LIPOPROTEIN"/>
    <property type="match status" value="1"/>
</dbReference>
<dbReference type="AlphaFoldDB" id="A0A5D3YJT8"/>
<comment type="caution">
    <text evidence="2">The sequence shown here is derived from an EMBL/GenBank/DDBJ whole genome shotgun (WGS) entry which is preliminary data.</text>
</comment>
<sequence length="468" mass="53962">MDPLKVIYIILGGLSFIITGCAQNANTHIQRGSDYKFKAGYPEVQLATVGFMSPDNNPKINITANIVYGSLTFKEINNQQQSNISVDIVIKAQNEGNKTLNKKHYDIEIEKPISNINQSYIFEKQLQTTSGPQKIYATITDKNSGKKITREATISIPNPNNNKKNLTNIRVLGKDTDTNLSWVPITTYNIPSRIDSLLFRFQITNYSAANPLTINAQLMQIKSDNSVARPMFFSNYSSATIEYTGINYDDKNVLKKSSRKLYDKGNVFIEFRFEQLGIGNYRFKAQTQNNDQIVKARDFGVKSKNYPTLQTPRELARPLIYLMNDENYEDLLAIDNQDSLKTAIDKFWLKKIGNKVKARKVLKKYYNRVEEANKQFSNFKEGWKTDPGMVYILFGPPVFVQNTLGEMKWNYSNNVVNSRRTFIFNQPKINNESFPFDHYLLQRNQSYYSLAFQQRQLWLSGLILQRNF</sequence>
<gene>
    <name evidence="2" type="ORF">LX73_2136</name>
</gene>
<dbReference type="InterPro" id="IPR030959">
    <property type="entry name" value="GWxTD_dom"/>
</dbReference>
<evidence type="ECO:0000313" key="3">
    <source>
        <dbReference type="Proteomes" id="UP000324595"/>
    </source>
</evidence>
<organism evidence="2 3">
    <name type="scientific">Fodinibius salinus</name>
    <dbReference type="NCBI Taxonomy" id="860790"/>
    <lineage>
        <taxon>Bacteria</taxon>
        <taxon>Pseudomonadati</taxon>
        <taxon>Balneolota</taxon>
        <taxon>Balneolia</taxon>
        <taxon>Balneolales</taxon>
        <taxon>Balneolaceae</taxon>
        <taxon>Fodinibius</taxon>
    </lineage>
</organism>
<dbReference type="OrthoDB" id="9814412at2"/>
<feature type="domain" description="GWxTD" evidence="1">
    <location>
        <begin position="280"/>
        <end position="458"/>
    </location>
</feature>
<name>A0A5D3YJT8_9BACT</name>
<keyword evidence="3" id="KW-1185">Reference proteome</keyword>
<dbReference type="NCBIfam" id="TIGR04514">
    <property type="entry name" value="GWxTD_dom"/>
    <property type="match status" value="1"/>
</dbReference>
<accession>A0A5D3YJT8</accession>
<proteinExistence type="predicted"/>
<dbReference type="RefSeq" id="WP_148899457.1">
    <property type="nucleotide sequence ID" value="NZ_VNHY01000003.1"/>
</dbReference>
<dbReference type="Proteomes" id="UP000324595">
    <property type="component" value="Unassembled WGS sequence"/>
</dbReference>
<reference evidence="2 3" key="1">
    <citation type="submission" date="2019-07" db="EMBL/GenBank/DDBJ databases">
        <title>Genomic Encyclopedia of Archaeal and Bacterial Type Strains, Phase II (KMG-II): from individual species to whole genera.</title>
        <authorList>
            <person name="Goeker M."/>
        </authorList>
    </citation>
    <scope>NUCLEOTIDE SEQUENCE [LARGE SCALE GENOMIC DNA]</scope>
    <source>
        <strain evidence="2 3">DSM 21935</strain>
    </source>
</reference>
<protein>
    <submittedName>
        <fullName evidence="2">GWxTD domain-containing protein</fullName>
    </submittedName>
</protein>
<dbReference type="Pfam" id="PF20094">
    <property type="entry name" value="GWxTD_dom"/>
    <property type="match status" value="1"/>
</dbReference>
<evidence type="ECO:0000313" key="2">
    <source>
        <dbReference type="EMBL" id="TYP92770.1"/>
    </source>
</evidence>